<comment type="caution">
    <text evidence="1">The sequence shown here is derived from an EMBL/GenBank/DDBJ whole genome shotgun (WGS) entry which is preliminary data.</text>
</comment>
<dbReference type="AlphaFoldDB" id="A0A2M8ELB6"/>
<dbReference type="Proteomes" id="UP000229756">
    <property type="component" value="Unassembled WGS sequence"/>
</dbReference>
<evidence type="ECO:0008006" key="3">
    <source>
        <dbReference type="Google" id="ProtNLM"/>
    </source>
</evidence>
<name>A0A2M8ELB6_UNCKA</name>
<proteinExistence type="predicted"/>
<evidence type="ECO:0000313" key="2">
    <source>
        <dbReference type="Proteomes" id="UP000229756"/>
    </source>
</evidence>
<gene>
    <name evidence="1" type="ORF">CO058_02920</name>
</gene>
<organism evidence="1 2">
    <name type="scientific">candidate division WWE3 bacterium CG_4_9_14_0_2_um_filter_35_11</name>
    <dbReference type="NCBI Taxonomy" id="1975077"/>
    <lineage>
        <taxon>Bacteria</taxon>
        <taxon>Katanobacteria</taxon>
    </lineage>
</organism>
<protein>
    <recommendedName>
        <fullName evidence="3">Transcriptional regulator</fullName>
    </recommendedName>
</protein>
<accession>A0A2M8ELB6</accession>
<dbReference type="EMBL" id="PFSJ01000022">
    <property type="protein sequence ID" value="PJC23534.1"/>
    <property type="molecule type" value="Genomic_DNA"/>
</dbReference>
<reference evidence="2" key="1">
    <citation type="submission" date="2017-09" db="EMBL/GenBank/DDBJ databases">
        <title>Depth-based differentiation of microbial function through sediment-hosted aquifers and enrichment of novel symbionts in the deep terrestrial subsurface.</title>
        <authorList>
            <person name="Probst A.J."/>
            <person name="Ladd B."/>
            <person name="Jarett J.K."/>
            <person name="Geller-Mcgrath D.E."/>
            <person name="Sieber C.M.K."/>
            <person name="Emerson J.B."/>
            <person name="Anantharaman K."/>
            <person name="Thomas B.C."/>
            <person name="Malmstrom R."/>
            <person name="Stieglmeier M."/>
            <person name="Klingl A."/>
            <person name="Woyke T."/>
            <person name="Ryan C.M."/>
            <person name="Banfield J.F."/>
        </authorList>
    </citation>
    <scope>NUCLEOTIDE SEQUENCE [LARGE SCALE GENOMIC DNA]</scope>
</reference>
<evidence type="ECO:0000313" key="1">
    <source>
        <dbReference type="EMBL" id="PJC23534.1"/>
    </source>
</evidence>
<sequence>MNWNDLQKTAKLTPIFTLNDVLKWFPDEGENQILVQLSRFVKHGLLSQPRKGIYLLTEYKLEDPFLLANLLRNPSYISLETAMNYYGLIPDIPASITSVTTKKTKTYVNTYGKFIYRSVKSELFFGFEQVQSRNNHLFGYKIATPEKTLLDYLHLNPHVDNLDELRLRNTENIDREKLNEFSKNYTERVCKLIEKI</sequence>